<comment type="caution">
    <text evidence="1">The sequence shown here is derived from an EMBL/GenBank/DDBJ whole genome shotgun (WGS) entry which is preliminary data.</text>
</comment>
<dbReference type="RefSeq" id="WP_129341151.1">
    <property type="nucleotide sequence ID" value="NZ_JACIDD010000001.1"/>
</dbReference>
<evidence type="ECO:0000313" key="2">
    <source>
        <dbReference type="Proteomes" id="UP000292347"/>
    </source>
</evidence>
<dbReference type="Pfam" id="PF11804">
    <property type="entry name" value="DUF3325"/>
    <property type="match status" value="1"/>
</dbReference>
<gene>
    <name evidence="1" type="ORF">EO081_07130</name>
</gene>
<evidence type="ECO:0000313" key="1">
    <source>
        <dbReference type="EMBL" id="RXZ35383.1"/>
    </source>
</evidence>
<accession>A0A4Q2J0Z2</accession>
<dbReference type="EMBL" id="SDPT01000001">
    <property type="protein sequence ID" value="RXZ35383.1"/>
    <property type="molecule type" value="Genomic_DNA"/>
</dbReference>
<protein>
    <submittedName>
        <fullName evidence="1">DUF3325 domain-containing protein</fullName>
    </submittedName>
</protein>
<proteinExistence type="predicted"/>
<name>A0A4Q2J0Z2_9SPHN</name>
<dbReference type="InterPro" id="IPR021762">
    <property type="entry name" value="DUF3325"/>
</dbReference>
<dbReference type="AlphaFoldDB" id="A0A4Q2J0Z2"/>
<reference evidence="1 2" key="1">
    <citation type="submission" date="2019-01" db="EMBL/GenBank/DDBJ databases">
        <title>Sphingomonas mucosissima sp. nov. and Sphingomonas desiccabilis sp. nov., from biological soil crusts in the Colorado Plateau, USA.</title>
        <authorList>
            <person name="Zhu D."/>
        </authorList>
    </citation>
    <scope>NUCLEOTIDE SEQUENCE [LARGE SCALE GENOMIC DNA]</scope>
    <source>
        <strain evidence="1 2">CP1D</strain>
    </source>
</reference>
<sequence>MIHLLLFLVAALSFSALMHGLPRHQGPLLHRMLPRQASRRLRIAGWTGIALGTALAMQAFGWSYGLVVWLGACTLGAVASVLHLGFRIQSRRHVR</sequence>
<keyword evidence="2" id="KW-1185">Reference proteome</keyword>
<dbReference type="Proteomes" id="UP000292347">
    <property type="component" value="Unassembled WGS sequence"/>
</dbReference>
<dbReference type="OrthoDB" id="7508262at2"/>
<organism evidence="1 2">
    <name type="scientific">Sphingomonas desiccabilis</name>
    <dbReference type="NCBI Taxonomy" id="429134"/>
    <lineage>
        <taxon>Bacteria</taxon>
        <taxon>Pseudomonadati</taxon>
        <taxon>Pseudomonadota</taxon>
        <taxon>Alphaproteobacteria</taxon>
        <taxon>Sphingomonadales</taxon>
        <taxon>Sphingomonadaceae</taxon>
        <taxon>Sphingomonas</taxon>
    </lineage>
</organism>